<keyword evidence="8" id="KW-0472">Membrane</keyword>
<dbReference type="GO" id="GO:0006457">
    <property type="term" value="P:protein folding"/>
    <property type="evidence" value="ECO:0007669"/>
    <property type="project" value="TreeGrafter"/>
</dbReference>
<evidence type="ECO:0000313" key="13">
    <source>
        <dbReference type="Proteomes" id="UP000002640"/>
    </source>
</evidence>
<keyword evidence="8" id="KW-0812">Transmembrane</keyword>
<dbReference type="Gene3D" id="1.20.120.310">
    <property type="entry name" value="ERV/ALR sulfhydryl oxidase domain"/>
    <property type="match status" value="1"/>
</dbReference>
<dbReference type="Pfam" id="PF04777">
    <property type="entry name" value="Evr1_Alr"/>
    <property type="match status" value="1"/>
</dbReference>
<evidence type="ECO:0000256" key="6">
    <source>
        <dbReference type="ARBA" id="ARBA00023157"/>
    </source>
</evidence>
<feature type="domain" description="Thioredoxin" evidence="11">
    <location>
        <begin position="10"/>
        <end position="168"/>
    </location>
</feature>
<dbReference type="SMR" id="G5AEN6"/>
<reference evidence="12 13" key="1">
    <citation type="journal article" date="2006" name="Science">
        <title>Phytophthora genome sequences uncover evolutionary origins and mechanisms of pathogenesis.</title>
        <authorList>
            <person name="Tyler B.M."/>
            <person name="Tripathy S."/>
            <person name="Zhang X."/>
            <person name="Dehal P."/>
            <person name="Jiang R.H."/>
            <person name="Aerts A."/>
            <person name="Arredondo F.D."/>
            <person name="Baxter L."/>
            <person name="Bensasson D."/>
            <person name="Beynon J.L."/>
            <person name="Chapman J."/>
            <person name="Damasceno C.M."/>
            <person name="Dorrance A.E."/>
            <person name="Dou D."/>
            <person name="Dickerman A.W."/>
            <person name="Dubchak I.L."/>
            <person name="Garbelotto M."/>
            <person name="Gijzen M."/>
            <person name="Gordon S.G."/>
            <person name="Govers F."/>
            <person name="Grunwald N.J."/>
            <person name="Huang W."/>
            <person name="Ivors K.L."/>
            <person name="Jones R.W."/>
            <person name="Kamoun S."/>
            <person name="Krampis K."/>
            <person name="Lamour K.H."/>
            <person name="Lee M.K."/>
            <person name="McDonald W.H."/>
            <person name="Medina M."/>
            <person name="Meijer H.J."/>
            <person name="Nordberg E.K."/>
            <person name="Maclean D.J."/>
            <person name="Ospina-Giraldo M.D."/>
            <person name="Morris P.F."/>
            <person name="Phuntumart V."/>
            <person name="Putnam N.H."/>
            <person name="Rash S."/>
            <person name="Rose J.K."/>
            <person name="Sakihama Y."/>
            <person name="Salamov A.A."/>
            <person name="Savidor A."/>
            <person name="Scheuring C.F."/>
            <person name="Smith B.M."/>
            <person name="Sobral B.W."/>
            <person name="Terry A."/>
            <person name="Torto-Alalibo T.A."/>
            <person name="Win J."/>
            <person name="Xu Z."/>
            <person name="Zhang H."/>
            <person name="Grigoriev I.V."/>
            <person name="Rokhsar D.S."/>
            <person name="Boore J.L."/>
        </authorList>
    </citation>
    <scope>NUCLEOTIDE SEQUENCE [LARGE SCALE GENOMIC DNA]</scope>
    <source>
        <strain evidence="12 13">P6497</strain>
    </source>
</reference>
<comment type="catalytic activity">
    <reaction evidence="8">
        <text>2 R'C(R)SH + O2 = R'C(R)S-S(R)CR' + H2O2</text>
        <dbReference type="Rhea" id="RHEA:17357"/>
        <dbReference type="ChEBI" id="CHEBI:15379"/>
        <dbReference type="ChEBI" id="CHEBI:16240"/>
        <dbReference type="ChEBI" id="CHEBI:16520"/>
        <dbReference type="ChEBI" id="CHEBI:17412"/>
        <dbReference type="EC" id="1.8.3.2"/>
    </reaction>
</comment>
<dbReference type="GO" id="GO:0000139">
    <property type="term" value="C:Golgi membrane"/>
    <property type="evidence" value="ECO:0007669"/>
    <property type="project" value="TreeGrafter"/>
</dbReference>
<dbReference type="PANTHER" id="PTHR22897:SF8">
    <property type="entry name" value="SULFHYDRYL OXIDASE"/>
    <property type="match status" value="1"/>
</dbReference>
<keyword evidence="2 8" id="KW-0285">Flavoprotein</keyword>
<evidence type="ECO:0000256" key="3">
    <source>
        <dbReference type="ARBA" id="ARBA00022729"/>
    </source>
</evidence>
<dbReference type="Proteomes" id="UP000002640">
    <property type="component" value="Unassembled WGS sequence"/>
</dbReference>
<feature type="chain" id="PRO_5003473084" description="Sulfhydryl oxidase" evidence="9">
    <location>
        <begin position="19"/>
        <end position="480"/>
    </location>
</feature>
<gene>
    <name evidence="12" type="ORF">PHYSODRAFT_532968</name>
</gene>
<sequence>MTALALAVALVLLPTASAFSLLRHDTSPLFTKAFQVHSLTSESYEDMLKASDTVWLVDYYAPWCPHCRHFAPEWERIANFYAKTDKVKVGAVDCTKYTEICNSENIHGYPGVKIHHVPADAEKAIMMPLGAKNTKVVISWAERKMEEHGIKSGVNVEDLNAQLKNFRGDGSLEMKYKRLHDAGIAAVSTFQNGFFMGESVLEGERYDAALNWAEALAASFPMKKNRMALSMLVESMKTSNHWSYADWGVLLTKWKEAASQMTFPPSLFTSSEDKSWAHCKSYTCGLWTLFHTISVSDLKVSTKSKVRPWKPSKVMAAIRLYVKNFFGCEECREHFMAANPESIIRDLAASDGQGPHAVAFWIWKMHNTVNKVTKKAQWPSMTDCPICYVEDGEPASLDPVRLHEDKIVAYVTSAYDHDDDEMYAMNAAHNGTLVAMWSSMEAFSAMMMVLGFFLMLAFAYKTRANRTPGRKVLMTRDHTA</sequence>
<dbReference type="InParanoid" id="G5AEN6"/>
<dbReference type="PANTHER" id="PTHR22897">
    <property type="entry name" value="QUIESCIN Q6-RELATED SULFHYDRYL OXIDASE"/>
    <property type="match status" value="1"/>
</dbReference>
<keyword evidence="6" id="KW-1015">Disulfide bond</keyword>
<dbReference type="SUPFAM" id="SSF52833">
    <property type="entry name" value="Thioredoxin-like"/>
    <property type="match status" value="1"/>
</dbReference>
<dbReference type="FunFam" id="1.20.120.310:FF:000011">
    <property type="entry name" value="Sulfhydryl oxidase"/>
    <property type="match status" value="1"/>
</dbReference>
<feature type="domain" description="ERV/ALR sulfhydryl oxidase" evidence="10">
    <location>
        <begin position="270"/>
        <end position="392"/>
    </location>
</feature>
<dbReference type="InterPro" id="IPR036249">
    <property type="entry name" value="Thioredoxin-like_sf"/>
</dbReference>
<dbReference type="AlphaFoldDB" id="G5AEN6"/>
<comment type="cofactor">
    <cofactor evidence="1 8">
        <name>FAD</name>
        <dbReference type="ChEBI" id="CHEBI:57692"/>
    </cofactor>
</comment>
<evidence type="ECO:0000256" key="4">
    <source>
        <dbReference type="ARBA" id="ARBA00022827"/>
    </source>
</evidence>
<keyword evidence="5 8" id="KW-0560">Oxidoreductase</keyword>
<evidence type="ECO:0000256" key="1">
    <source>
        <dbReference type="ARBA" id="ARBA00001974"/>
    </source>
</evidence>
<dbReference type="InterPro" id="IPR036774">
    <property type="entry name" value="ERV/ALR_sulphydryl_oxid_sf"/>
</dbReference>
<dbReference type="GO" id="GO:0003756">
    <property type="term" value="F:protein disulfide isomerase activity"/>
    <property type="evidence" value="ECO:0007669"/>
    <property type="project" value="TreeGrafter"/>
</dbReference>
<dbReference type="InterPro" id="IPR039798">
    <property type="entry name" value="Sulfhydryl_oxidase"/>
</dbReference>
<keyword evidence="8" id="KW-1133">Transmembrane helix</keyword>
<evidence type="ECO:0000256" key="2">
    <source>
        <dbReference type="ARBA" id="ARBA00022630"/>
    </source>
</evidence>
<dbReference type="EC" id="1.8.3.2" evidence="8"/>
<evidence type="ECO:0000256" key="8">
    <source>
        <dbReference type="RuleBase" id="RU371123"/>
    </source>
</evidence>
<keyword evidence="4 8" id="KW-0274">FAD</keyword>
<accession>G5AEN6</accession>
<dbReference type="PROSITE" id="PS51352">
    <property type="entry name" value="THIOREDOXIN_2"/>
    <property type="match status" value="1"/>
</dbReference>
<feature type="signal peptide" evidence="9">
    <location>
        <begin position="1"/>
        <end position="18"/>
    </location>
</feature>
<organism evidence="12 13">
    <name type="scientific">Phytophthora sojae (strain P6497)</name>
    <name type="common">Soybean stem and root rot agent</name>
    <name type="synonym">Phytophthora megasperma f. sp. glycines</name>
    <dbReference type="NCBI Taxonomy" id="1094619"/>
    <lineage>
        <taxon>Eukaryota</taxon>
        <taxon>Sar</taxon>
        <taxon>Stramenopiles</taxon>
        <taxon>Oomycota</taxon>
        <taxon>Peronosporomycetes</taxon>
        <taxon>Peronosporales</taxon>
        <taxon>Peronosporaceae</taxon>
        <taxon>Phytophthora</taxon>
    </lineage>
</organism>
<dbReference type="CDD" id="cd02961">
    <property type="entry name" value="PDI_a_family"/>
    <property type="match status" value="1"/>
</dbReference>
<dbReference type="PROSITE" id="PS00194">
    <property type="entry name" value="THIOREDOXIN_1"/>
    <property type="match status" value="1"/>
</dbReference>
<dbReference type="GO" id="GO:0005615">
    <property type="term" value="C:extracellular space"/>
    <property type="evidence" value="ECO:0007669"/>
    <property type="project" value="TreeGrafter"/>
</dbReference>
<dbReference type="EMBL" id="JH159165">
    <property type="protein sequence ID" value="EGZ05676.1"/>
    <property type="molecule type" value="Genomic_DNA"/>
</dbReference>
<evidence type="ECO:0000256" key="5">
    <source>
        <dbReference type="ARBA" id="ARBA00023002"/>
    </source>
</evidence>
<protein>
    <recommendedName>
        <fullName evidence="8">Sulfhydryl oxidase</fullName>
        <ecNumber evidence="8">1.8.3.2</ecNumber>
    </recommendedName>
</protein>
<dbReference type="GO" id="GO:0016971">
    <property type="term" value="F:flavin-dependent sulfhydryl oxidase activity"/>
    <property type="evidence" value="ECO:0007669"/>
    <property type="project" value="InterPro"/>
</dbReference>
<dbReference type="PROSITE" id="PS51324">
    <property type="entry name" value="ERV_ALR"/>
    <property type="match status" value="1"/>
</dbReference>
<keyword evidence="3 9" id="KW-0732">Signal</keyword>
<name>G5AEN6_PHYSP</name>
<dbReference type="GeneID" id="20661810"/>
<dbReference type="Gene3D" id="3.40.30.10">
    <property type="entry name" value="Glutaredoxin"/>
    <property type="match status" value="1"/>
</dbReference>
<dbReference type="Pfam" id="PF00085">
    <property type="entry name" value="Thioredoxin"/>
    <property type="match status" value="1"/>
</dbReference>
<dbReference type="InterPro" id="IPR017937">
    <property type="entry name" value="Thioredoxin_CS"/>
</dbReference>
<dbReference type="InterPro" id="IPR017905">
    <property type="entry name" value="ERV/ALR_sulphydryl_oxidase"/>
</dbReference>
<feature type="transmembrane region" description="Helical" evidence="8">
    <location>
        <begin position="442"/>
        <end position="460"/>
    </location>
</feature>
<dbReference type="SUPFAM" id="SSF69000">
    <property type="entry name" value="FAD-dependent thiol oxidase"/>
    <property type="match status" value="1"/>
</dbReference>
<dbReference type="KEGG" id="psoj:PHYSODRAFT_532968"/>
<evidence type="ECO:0000256" key="7">
    <source>
        <dbReference type="ARBA" id="ARBA00023180"/>
    </source>
</evidence>
<evidence type="ECO:0000259" key="10">
    <source>
        <dbReference type="PROSITE" id="PS51324"/>
    </source>
</evidence>
<keyword evidence="7" id="KW-0325">Glycoprotein</keyword>
<evidence type="ECO:0000256" key="9">
    <source>
        <dbReference type="SAM" id="SignalP"/>
    </source>
</evidence>
<dbReference type="InterPro" id="IPR013766">
    <property type="entry name" value="Thioredoxin_domain"/>
</dbReference>
<dbReference type="RefSeq" id="XP_009538537.1">
    <property type="nucleotide sequence ID" value="XM_009540242.1"/>
</dbReference>
<evidence type="ECO:0000313" key="12">
    <source>
        <dbReference type="EMBL" id="EGZ05676.1"/>
    </source>
</evidence>
<dbReference type="OMA" id="FASAKWD"/>
<evidence type="ECO:0000259" key="11">
    <source>
        <dbReference type="PROSITE" id="PS51352"/>
    </source>
</evidence>
<proteinExistence type="predicted"/>
<keyword evidence="13" id="KW-1185">Reference proteome</keyword>